<evidence type="ECO:0000313" key="10">
    <source>
        <dbReference type="EnsemblPlants" id="AES95649"/>
    </source>
</evidence>
<gene>
    <name evidence="10" type="primary">11406512</name>
    <name evidence="8" type="ordered locus">MTR_5g027860</name>
    <name evidence="9" type="ORF">MtrunA17_Chr5g0409991</name>
</gene>
<dbReference type="GO" id="GO:0006952">
    <property type="term" value="P:defense response"/>
    <property type="evidence" value="ECO:0007669"/>
    <property type="project" value="UniProtKB-KW"/>
</dbReference>
<dbReference type="Gene3D" id="3.80.10.10">
    <property type="entry name" value="Ribonuclease Inhibitor"/>
    <property type="match status" value="1"/>
</dbReference>
<dbReference type="InterPro" id="IPR036388">
    <property type="entry name" value="WH-like_DNA-bd_sf"/>
</dbReference>
<dbReference type="Gene3D" id="1.10.10.10">
    <property type="entry name" value="Winged helix-like DNA-binding domain superfamily/Winged helix DNA-binding domain"/>
    <property type="match status" value="1"/>
</dbReference>
<dbReference type="Gramene" id="rna29806">
    <property type="protein sequence ID" value="RHN54728.1"/>
    <property type="gene ID" value="gene29806"/>
</dbReference>
<dbReference type="Proteomes" id="UP000002051">
    <property type="component" value="Chromosome 5"/>
</dbReference>
<evidence type="ECO:0000313" key="8">
    <source>
        <dbReference type="EMBL" id="AES95649.1"/>
    </source>
</evidence>
<dbReference type="InterPro" id="IPR002182">
    <property type="entry name" value="NB-ARC"/>
</dbReference>
<dbReference type="Pfam" id="PF00931">
    <property type="entry name" value="NB-ARC"/>
    <property type="match status" value="1"/>
</dbReference>
<dbReference type="InterPro" id="IPR055414">
    <property type="entry name" value="LRR_R13L4/SHOC2-like"/>
</dbReference>
<dbReference type="InterPro" id="IPR027417">
    <property type="entry name" value="P-loop_NTPase"/>
</dbReference>
<keyword evidence="2" id="KW-0547">Nucleotide-binding</keyword>
<evidence type="ECO:0000256" key="2">
    <source>
        <dbReference type="ARBA" id="ARBA00022741"/>
    </source>
</evidence>
<keyword evidence="3" id="KW-0611">Plant defense</keyword>
<evidence type="ECO:0000256" key="1">
    <source>
        <dbReference type="ARBA" id="ARBA00022737"/>
    </source>
</evidence>
<dbReference type="SUPFAM" id="SSF52058">
    <property type="entry name" value="L domain-like"/>
    <property type="match status" value="1"/>
</dbReference>
<reference evidence="9" key="4">
    <citation type="journal article" date="2018" name="Nat. Plants">
        <title>Whole-genome landscape of Medicago truncatula symbiotic genes.</title>
        <authorList>
            <person name="Pecrix Y."/>
            <person name="Gamas P."/>
            <person name="Carrere S."/>
        </authorList>
    </citation>
    <scope>NUCLEOTIDE SEQUENCE</scope>
    <source>
        <tissue evidence="9">Leaves</tissue>
    </source>
</reference>
<protein>
    <submittedName>
        <fullName evidence="8">Disease resistance protein (CC-NBS-LRR class) family protein</fullName>
    </submittedName>
    <submittedName>
        <fullName evidence="9">Putative P-loop containing nucleoside triphosphate hydrolase, leucine-rich repeat domain, L</fullName>
    </submittedName>
</protein>
<dbReference type="GO" id="GO:0051707">
    <property type="term" value="P:response to other organism"/>
    <property type="evidence" value="ECO:0007669"/>
    <property type="project" value="UniProtKB-ARBA"/>
</dbReference>
<dbReference type="InterPro" id="IPR042197">
    <property type="entry name" value="Apaf_helical"/>
</dbReference>
<dbReference type="PANTHER" id="PTHR23155">
    <property type="entry name" value="DISEASE RESISTANCE PROTEIN RP"/>
    <property type="match status" value="1"/>
</dbReference>
<dbReference type="AlphaFoldDB" id="G7K9J0"/>
<dbReference type="Gene3D" id="1.20.5.4130">
    <property type="match status" value="1"/>
</dbReference>
<feature type="domain" description="Disease resistance R13L4/SHOC-2-like LRR" evidence="7">
    <location>
        <begin position="558"/>
        <end position="874"/>
    </location>
</feature>
<dbReference type="InterPro" id="IPR041118">
    <property type="entry name" value="Rx_N"/>
</dbReference>
<dbReference type="InterPro" id="IPR032675">
    <property type="entry name" value="LRR_dom_sf"/>
</dbReference>
<dbReference type="Pfam" id="PF18052">
    <property type="entry name" value="Rx_N"/>
    <property type="match status" value="1"/>
</dbReference>
<dbReference type="Gene3D" id="3.40.50.300">
    <property type="entry name" value="P-loop containing nucleotide triphosphate hydrolases"/>
    <property type="match status" value="1"/>
</dbReference>
<dbReference type="Proteomes" id="UP000265566">
    <property type="component" value="Chromosome 5"/>
</dbReference>
<feature type="domain" description="Disease resistance protein winged helix" evidence="6">
    <location>
        <begin position="425"/>
        <end position="496"/>
    </location>
</feature>
<dbReference type="PaxDb" id="3880-AES95649"/>
<dbReference type="EMBL" id="CM001221">
    <property type="protein sequence ID" value="AES95649.1"/>
    <property type="molecule type" value="Genomic_DNA"/>
</dbReference>
<proteinExistence type="predicted"/>
<evidence type="ECO:0000259" key="4">
    <source>
        <dbReference type="Pfam" id="PF00931"/>
    </source>
</evidence>
<feature type="domain" description="Disease resistance N-terminal" evidence="5">
    <location>
        <begin position="6"/>
        <end position="90"/>
    </location>
</feature>
<reference evidence="10" key="3">
    <citation type="submission" date="2015-04" db="UniProtKB">
        <authorList>
            <consortium name="EnsemblPlants"/>
        </authorList>
    </citation>
    <scope>IDENTIFICATION</scope>
    <source>
        <strain evidence="10">cv. Jemalong A17</strain>
    </source>
</reference>
<evidence type="ECO:0000256" key="3">
    <source>
        <dbReference type="ARBA" id="ARBA00022821"/>
    </source>
</evidence>
<dbReference type="EnsemblPlants" id="AES95649">
    <property type="protein sequence ID" value="AES95649"/>
    <property type="gene ID" value="MTR_5g027860"/>
</dbReference>
<dbReference type="GO" id="GO:0043531">
    <property type="term" value="F:ADP binding"/>
    <property type="evidence" value="ECO:0007669"/>
    <property type="project" value="InterPro"/>
</dbReference>
<evidence type="ECO:0000313" key="9">
    <source>
        <dbReference type="EMBL" id="RHN54728.1"/>
    </source>
</evidence>
<reference evidence="8 11" key="2">
    <citation type="journal article" date="2014" name="BMC Genomics">
        <title>An improved genome release (version Mt4.0) for the model legume Medicago truncatula.</title>
        <authorList>
            <person name="Tang H."/>
            <person name="Krishnakumar V."/>
            <person name="Bidwell S."/>
            <person name="Rosen B."/>
            <person name="Chan A."/>
            <person name="Zhou S."/>
            <person name="Gentzbittel L."/>
            <person name="Childs K.L."/>
            <person name="Yandell M."/>
            <person name="Gundlach H."/>
            <person name="Mayer K.F."/>
            <person name="Schwartz D.C."/>
            <person name="Town C.D."/>
        </authorList>
    </citation>
    <scope>GENOME REANNOTATION</scope>
    <source>
        <strain evidence="10 11">cv. Jemalong A17</strain>
    </source>
</reference>
<dbReference type="InterPro" id="IPR044974">
    <property type="entry name" value="Disease_R_plants"/>
</dbReference>
<dbReference type="InterPro" id="IPR058922">
    <property type="entry name" value="WHD_DRP"/>
</dbReference>
<dbReference type="HOGENOM" id="CLU_000837_25_0_1"/>
<reference evidence="8 11" key="1">
    <citation type="journal article" date="2011" name="Nature">
        <title>The Medicago genome provides insight into the evolution of rhizobial symbioses.</title>
        <authorList>
            <person name="Young N.D."/>
            <person name="Debelle F."/>
            <person name="Oldroyd G.E."/>
            <person name="Geurts R."/>
            <person name="Cannon S.B."/>
            <person name="Udvardi M.K."/>
            <person name="Benedito V.A."/>
            <person name="Mayer K.F."/>
            <person name="Gouzy J."/>
            <person name="Schoof H."/>
            <person name="Van de Peer Y."/>
            <person name="Proost S."/>
            <person name="Cook D.R."/>
            <person name="Meyers B.C."/>
            <person name="Spannagl M."/>
            <person name="Cheung F."/>
            <person name="De Mita S."/>
            <person name="Krishnakumar V."/>
            <person name="Gundlach H."/>
            <person name="Zhou S."/>
            <person name="Mudge J."/>
            <person name="Bharti A.K."/>
            <person name="Murray J.D."/>
            <person name="Naoumkina M.A."/>
            <person name="Rosen B."/>
            <person name="Silverstein K.A."/>
            <person name="Tang H."/>
            <person name="Rombauts S."/>
            <person name="Zhao P.X."/>
            <person name="Zhou P."/>
            <person name="Barbe V."/>
            <person name="Bardou P."/>
            <person name="Bechner M."/>
            <person name="Bellec A."/>
            <person name="Berger A."/>
            <person name="Berges H."/>
            <person name="Bidwell S."/>
            <person name="Bisseling T."/>
            <person name="Choisne N."/>
            <person name="Couloux A."/>
            <person name="Denny R."/>
            <person name="Deshpande S."/>
            <person name="Dai X."/>
            <person name="Doyle J.J."/>
            <person name="Dudez A.M."/>
            <person name="Farmer A.D."/>
            <person name="Fouteau S."/>
            <person name="Franken C."/>
            <person name="Gibelin C."/>
            <person name="Gish J."/>
            <person name="Goldstein S."/>
            <person name="Gonzalez A.J."/>
            <person name="Green P.J."/>
            <person name="Hallab A."/>
            <person name="Hartog M."/>
            <person name="Hua A."/>
            <person name="Humphray S.J."/>
            <person name="Jeong D.H."/>
            <person name="Jing Y."/>
            <person name="Jocker A."/>
            <person name="Kenton S.M."/>
            <person name="Kim D.J."/>
            <person name="Klee K."/>
            <person name="Lai H."/>
            <person name="Lang C."/>
            <person name="Lin S."/>
            <person name="Macmil S.L."/>
            <person name="Magdelenat G."/>
            <person name="Matthews L."/>
            <person name="McCorrison J."/>
            <person name="Monaghan E.L."/>
            <person name="Mun J.H."/>
            <person name="Najar F.Z."/>
            <person name="Nicholson C."/>
            <person name="Noirot C."/>
            <person name="O'Bleness M."/>
            <person name="Paule C.R."/>
            <person name="Poulain J."/>
            <person name="Prion F."/>
            <person name="Qin B."/>
            <person name="Qu C."/>
            <person name="Retzel E.F."/>
            <person name="Riddle C."/>
            <person name="Sallet E."/>
            <person name="Samain S."/>
            <person name="Samson N."/>
            <person name="Sanders I."/>
            <person name="Saurat O."/>
            <person name="Scarpelli C."/>
            <person name="Schiex T."/>
            <person name="Segurens B."/>
            <person name="Severin A.J."/>
            <person name="Sherrier D.J."/>
            <person name="Shi R."/>
            <person name="Sims S."/>
            <person name="Singer S.R."/>
            <person name="Sinharoy S."/>
            <person name="Sterck L."/>
            <person name="Viollet A."/>
            <person name="Wang B.B."/>
            <person name="Wang K."/>
            <person name="Wang M."/>
            <person name="Wang X."/>
            <person name="Warfsmann J."/>
            <person name="Weissenbach J."/>
            <person name="White D.D."/>
            <person name="White J.D."/>
            <person name="Wiley G.B."/>
            <person name="Wincker P."/>
            <person name="Xing Y."/>
            <person name="Yang L."/>
            <person name="Yao Z."/>
            <person name="Ying F."/>
            <person name="Zhai J."/>
            <person name="Zhou L."/>
            <person name="Zuber A."/>
            <person name="Denarie J."/>
            <person name="Dixon R.A."/>
            <person name="May G.D."/>
            <person name="Schwartz D.C."/>
            <person name="Rogers J."/>
            <person name="Quetier F."/>
            <person name="Town C.D."/>
            <person name="Roe B.A."/>
        </authorList>
    </citation>
    <scope>NUCLEOTIDE SEQUENCE [LARGE SCALE GENOMIC DNA]</scope>
    <source>
        <strain evidence="8">A17</strain>
        <strain evidence="10 11">cv. Jemalong A17</strain>
    </source>
</reference>
<dbReference type="InterPro" id="IPR038005">
    <property type="entry name" value="RX-like_CC"/>
</dbReference>
<dbReference type="Pfam" id="PF23598">
    <property type="entry name" value="LRR_14"/>
    <property type="match status" value="1"/>
</dbReference>
<dbReference type="eggNOG" id="KOG4658">
    <property type="taxonomic scope" value="Eukaryota"/>
</dbReference>
<keyword evidence="1" id="KW-0677">Repeat</keyword>
<dbReference type="SUPFAM" id="SSF52540">
    <property type="entry name" value="P-loop containing nucleoside triphosphate hydrolases"/>
    <property type="match status" value="1"/>
</dbReference>
<name>G7K9J0_MEDTR</name>
<dbReference type="FunFam" id="1.10.10.10:FF:000322">
    <property type="entry name" value="Probable disease resistance protein At1g63360"/>
    <property type="match status" value="1"/>
</dbReference>
<dbReference type="STRING" id="3880.G7K9J0"/>
<dbReference type="Gene3D" id="1.10.8.430">
    <property type="entry name" value="Helical domain of apoptotic protease-activating factors"/>
    <property type="match status" value="1"/>
</dbReference>
<dbReference type="GO" id="GO:0016787">
    <property type="term" value="F:hydrolase activity"/>
    <property type="evidence" value="ECO:0007669"/>
    <property type="project" value="UniProtKB-KW"/>
</dbReference>
<dbReference type="PANTHER" id="PTHR23155:SF1205">
    <property type="entry name" value="DISEASE RESISTANCE PROTEIN RPM1"/>
    <property type="match status" value="1"/>
</dbReference>
<dbReference type="KEGG" id="mtr:11406512"/>
<accession>G7K9J0</accession>
<evidence type="ECO:0000259" key="6">
    <source>
        <dbReference type="Pfam" id="PF23559"/>
    </source>
</evidence>
<feature type="domain" description="NB-ARC" evidence="4">
    <location>
        <begin position="165"/>
        <end position="340"/>
    </location>
</feature>
<dbReference type="FunFam" id="3.40.50.300:FF:001091">
    <property type="entry name" value="Probable disease resistance protein At1g61300"/>
    <property type="match status" value="1"/>
</dbReference>
<evidence type="ECO:0000259" key="7">
    <source>
        <dbReference type="Pfam" id="PF23598"/>
    </source>
</evidence>
<evidence type="ECO:0000313" key="11">
    <source>
        <dbReference type="Proteomes" id="UP000002051"/>
    </source>
</evidence>
<dbReference type="OMA" id="EIESYAH"/>
<dbReference type="CDD" id="cd14798">
    <property type="entry name" value="RX-CC_like"/>
    <property type="match status" value="1"/>
</dbReference>
<keyword evidence="9" id="KW-0378">Hydrolase</keyword>
<sequence>MAESSVSFLLEKLTWLLQEEVNLQRGVREDVQYINDELERHKAILMAADSMEDKDPELKVWVKRVRVIAQDMEDAIDEYYLRLVDHQQGKIRSYFHKILFGIKTMKARHKIASNIQGIKSKVEVILRRRPIIPDVASSSSQRFSSRLDSQGDALLLEEADLVGIDQPKKQLTDLLFKDESKREVISIYGMGGLGKTTLAKQVYDDPKVKKRFRIHAWVNLSQSIKMEEILKDLVQKLHNVFGKPAPGSIGTMNNDDLKELIKNLLQRSRYLIVLDDVWNVKVWDDVKHSLPNNNRGSRVMLTTRKKDIVRAELGKDFHLAFLPEQEAWSLFCRKTFQGNSCPPHLEEVCRNILKLCGGLPLAIVAISGALATRGRTNIEEWQIVCRSFGSEIEGNDKLEDMKKVLSLSFNELPYHLKSCLLYLSIFPEFHAIEHMRLIRLLIAEGFVNSENGKTLEEVADRYLKELLNRSLLQVVEKTSDGRIKTCRMHDLLREIVNFKSRDQNFATVAKEQDMVWPERVRRLSVINSSHNVHKQNKTIFKLRSLLMFAISDSVNHFSIHELCSSTGVKLLNVLDLQDAPLEDFPVEIVNLYLLKHLSLKNTKVKSIPGSIKKLKYLETLDLKHTYVTELPVEVAELKRLRHLLVYRYEIESYAHFHSRHGFKVAAPIGNMLSLQKLCFIEVDQGSRALMVELGKLTQLRRLGIRKMRKEDGAALCSSIEKMINLRSLNITAIEDDEIIDIHNISKPPQYLQQLYLSGRLEKFPQWINSLKNLVKVFLKWSRLKEDPLVYLQDLPNLRHLEFLQVYVGDTLNFNAKGFPSLKVLGLDDLEGLKHMIIEEGAMQSLKKLVMQRCGSFKNVPLGIEHLTKLKTIEFFDMPDELIMALRPNVGADYWRVQNVPTVYSTYWRDGGWDVYSLETFGERESDSNHSSAKRTRELPTLWKV</sequence>
<dbReference type="Pfam" id="PF23559">
    <property type="entry name" value="WHD_DRP"/>
    <property type="match status" value="1"/>
</dbReference>
<dbReference type="OrthoDB" id="690341at2759"/>
<keyword evidence="11" id="KW-1185">Reference proteome</keyword>
<dbReference type="PRINTS" id="PR00364">
    <property type="entry name" value="DISEASERSIST"/>
</dbReference>
<dbReference type="EMBL" id="PSQE01000005">
    <property type="protein sequence ID" value="RHN54728.1"/>
    <property type="molecule type" value="Genomic_DNA"/>
</dbReference>
<evidence type="ECO:0000259" key="5">
    <source>
        <dbReference type="Pfam" id="PF18052"/>
    </source>
</evidence>
<organism evidence="8 11">
    <name type="scientific">Medicago truncatula</name>
    <name type="common">Barrel medic</name>
    <name type="synonym">Medicago tribuloides</name>
    <dbReference type="NCBI Taxonomy" id="3880"/>
    <lineage>
        <taxon>Eukaryota</taxon>
        <taxon>Viridiplantae</taxon>
        <taxon>Streptophyta</taxon>
        <taxon>Embryophyta</taxon>
        <taxon>Tracheophyta</taxon>
        <taxon>Spermatophyta</taxon>
        <taxon>Magnoliopsida</taxon>
        <taxon>eudicotyledons</taxon>
        <taxon>Gunneridae</taxon>
        <taxon>Pentapetalae</taxon>
        <taxon>rosids</taxon>
        <taxon>fabids</taxon>
        <taxon>Fabales</taxon>
        <taxon>Fabaceae</taxon>
        <taxon>Papilionoideae</taxon>
        <taxon>50 kb inversion clade</taxon>
        <taxon>NPAAA clade</taxon>
        <taxon>Hologalegina</taxon>
        <taxon>IRL clade</taxon>
        <taxon>Trifolieae</taxon>
        <taxon>Medicago</taxon>
    </lineage>
</organism>